<reference evidence="3 4" key="1">
    <citation type="submission" date="2024-10" db="EMBL/GenBank/DDBJ databases">
        <title>The Natural Products Discovery Center: Release of the First 8490 Sequenced Strains for Exploring Actinobacteria Biosynthetic Diversity.</title>
        <authorList>
            <person name="Kalkreuter E."/>
            <person name="Kautsar S.A."/>
            <person name="Yang D."/>
            <person name="Bader C.D."/>
            <person name="Teijaro C.N."/>
            <person name="Fluegel L."/>
            <person name="Davis C.M."/>
            <person name="Simpson J.R."/>
            <person name="Lauterbach L."/>
            <person name="Steele A.D."/>
            <person name="Gui C."/>
            <person name="Meng S."/>
            <person name="Li G."/>
            <person name="Viehrig K."/>
            <person name="Ye F."/>
            <person name="Su P."/>
            <person name="Kiefer A.F."/>
            <person name="Nichols A."/>
            <person name="Cepeda A.J."/>
            <person name="Yan W."/>
            <person name="Fan B."/>
            <person name="Jiang Y."/>
            <person name="Adhikari A."/>
            <person name="Zheng C.-J."/>
            <person name="Schuster L."/>
            <person name="Cowan T.M."/>
            <person name="Smanski M.J."/>
            <person name="Chevrette M.G."/>
            <person name="De Carvalho L.P.S."/>
            <person name="Shen B."/>
        </authorList>
    </citation>
    <scope>NUCLEOTIDE SEQUENCE [LARGE SCALE GENOMIC DNA]</scope>
    <source>
        <strain evidence="3 4">NPDC001650</strain>
    </source>
</reference>
<sequence>MNGHEPPQRPPGRAKIIAMRVVVVAITVGTILLLPWVPVLRVAIMRRKKTDWALFWIVLVLSFFNLSRINGAESWTADAQVKAGAVSLVCTGIWSIWYYLRFDIRHYRELETRYAVATALAAEREAAAHRQAAAHNEAALAEAIKASLFAPEPAPGPPAPPAPPAPRVDDPFADTRSYVRMPQPAPGLQTRPAPAPFQAPPPPPQRGGRHRRPAEHAAQGAPTPPPRPRRIHEVRAELDELSDLLRKEPKEGPQGGRKEQEW</sequence>
<accession>A0ABW6TYJ1</accession>
<dbReference type="EMBL" id="JBIAUT010000004">
    <property type="protein sequence ID" value="MFF4217652.1"/>
    <property type="molecule type" value="Genomic_DNA"/>
</dbReference>
<proteinExistence type="predicted"/>
<feature type="transmembrane region" description="Helical" evidence="2">
    <location>
        <begin position="17"/>
        <end position="40"/>
    </location>
</feature>
<evidence type="ECO:0000313" key="4">
    <source>
        <dbReference type="Proteomes" id="UP001602123"/>
    </source>
</evidence>
<feature type="region of interest" description="Disordered" evidence="1">
    <location>
        <begin position="150"/>
        <end position="262"/>
    </location>
</feature>
<organism evidence="3 4">
    <name type="scientific">Streptomyces nondiastaticus</name>
    <dbReference type="NCBI Taxonomy" id="3154512"/>
    <lineage>
        <taxon>Bacteria</taxon>
        <taxon>Bacillati</taxon>
        <taxon>Actinomycetota</taxon>
        <taxon>Actinomycetes</taxon>
        <taxon>Kitasatosporales</taxon>
        <taxon>Streptomycetaceae</taxon>
        <taxon>Streptomyces</taxon>
    </lineage>
</organism>
<name>A0ABW6TYJ1_9ACTN</name>
<keyword evidence="2" id="KW-1133">Transmembrane helix</keyword>
<feature type="compositionally biased region" description="Pro residues" evidence="1">
    <location>
        <begin position="193"/>
        <end position="205"/>
    </location>
</feature>
<protein>
    <recommendedName>
        <fullName evidence="5">Integral membrane protein</fullName>
    </recommendedName>
</protein>
<keyword evidence="2" id="KW-0812">Transmembrane</keyword>
<evidence type="ECO:0000256" key="2">
    <source>
        <dbReference type="SAM" id="Phobius"/>
    </source>
</evidence>
<evidence type="ECO:0008006" key="5">
    <source>
        <dbReference type="Google" id="ProtNLM"/>
    </source>
</evidence>
<comment type="caution">
    <text evidence="3">The sequence shown here is derived from an EMBL/GenBank/DDBJ whole genome shotgun (WGS) entry which is preliminary data.</text>
</comment>
<keyword evidence="4" id="KW-1185">Reference proteome</keyword>
<feature type="transmembrane region" description="Helical" evidence="2">
    <location>
        <begin position="81"/>
        <end position="100"/>
    </location>
</feature>
<keyword evidence="2" id="KW-0472">Membrane</keyword>
<feature type="compositionally biased region" description="Pro residues" evidence="1">
    <location>
        <begin position="152"/>
        <end position="166"/>
    </location>
</feature>
<feature type="compositionally biased region" description="Basic and acidic residues" evidence="1">
    <location>
        <begin position="231"/>
        <end position="262"/>
    </location>
</feature>
<dbReference type="RefSeq" id="WP_388627392.1">
    <property type="nucleotide sequence ID" value="NZ_JBIAUT010000004.1"/>
</dbReference>
<evidence type="ECO:0000313" key="3">
    <source>
        <dbReference type="EMBL" id="MFF4217652.1"/>
    </source>
</evidence>
<evidence type="ECO:0000256" key="1">
    <source>
        <dbReference type="SAM" id="MobiDB-lite"/>
    </source>
</evidence>
<feature type="transmembrane region" description="Helical" evidence="2">
    <location>
        <begin position="52"/>
        <end position="69"/>
    </location>
</feature>
<dbReference type="Proteomes" id="UP001602123">
    <property type="component" value="Unassembled WGS sequence"/>
</dbReference>
<gene>
    <name evidence="3" type="ORF">ACFYZM_15425</name>
</gene>